<dbReference type="SMART" id="SM00743">
    <property type="entry name" value="Agenet"/>
    <property type="match status" value="6"/>
</dbReference>
<feature type="domain" description="Agenet" evidence="1">
    <location>
        <begin position="145"/>
        <end position="213"/>
    </location>
</feature>
<feature type="domain" description="Agenet" evidence="1">
    <location>
        <begin position="216"/>
        <end position="272"/>
    </location>
</feature>
<evidence type="ECO:0000313" key="3">
    <source>
        <dbReference type="Proteomes" id="UP000467840"/>
    </source>
</evidence>
<gene>
    <name evidence="2" type="ORF">GH714_007702</name>
</gene>
<dbReference type="CDD" id="cd20406">
    <property type="entry name" value="Tudor_Agenet_AtDUF_rpt2_4"/>
    <property type="match status" value="2"/>
</dbReference>
<dbReference type="PANTHER" id="PTHR31917:SF147">
    <property type="entry name" value="AGENET DOMAIN-CONTAINING PROTEIN"/>
    <property type="match status" value="1"/>
</dbReference>
<evidence type="ECO:0000259" key="1">
    <source>
        <dbReference type="SMART" id="SM00743"/>
    </source>
</evidence>
<sequence length="426" mass="49121">MSHLSHAHFHKGDQIEVLKLENGPNTLTYYAAAVLRSPVKQRTKILIKYQTLMIIESDCQKCVTELVDLASVRPMPPRELNKCFKMGDSVDVYCDNGWQKGTVKDILENSKYVVGFDGKNMSSPMDMKSRKVKLKIKCSKRLSEPMFRMGTRVEVKSDEEGYNGAWYGAFVVGTIGNDKFMVQYQNLVTDDETAPLREVVNTEHIRPCPPSVPSDVQFKLFEKVDAWFNEGWWEGEVSEVLYGFKYKVYFSSSNETLEFNHSGLRHHQEWNNGKWIQGKSMKLKGNKTNQRLKFCKGTIVEVKSDEVGFQGAWFSAIIIKKMGNGKFLVQYQSLLTDDGTDFLTEEASASDIRPSPPHIQHAYPFKLLEKVDAWYSDGWWFGCIIKVHKNMKYTVYFQATEELEFHHSELRPHQEWIDGRWVASSK</sequence>
<organism evidence="2 3">
    <name type="scientific">Hevea brasiliensis</name>
    <name type="common">Para rubber tree</name>
    <name type="synonym">Siphonia brasiliensis</name>
    <dbReference type="NCBI Taxonomy" id="3981"/>
    <lineage>
        <taxon>Eukaryota</taxon>
        <taxon>Viridiplantae</taxon>
        <taxon>Streptophyta</taxon>
        <taxon>Embryophyta</taxon>
        <taxon>Tracheophyta</taxon>
        <taxon>Spermatophyta</taxon>
        <taxon>Magnoliopsida</taxon>
        <taxon>eudicotyledons</taxon>
        <taxon>Gunneridae</taxon>
        <taxon>Pentapetalae</taxon>
        <taxon>rosids</taxon>
        <taxon>fabids</taxon>
        <taxon>Malpighiales</taxon>
        <taxon>Euphorbiaceae</taxon>
        <taxon>Crotonoideae</taxon>
        <taxon>Micrandreae</taxon>
        <taxon>Hevea</taxon>
    </lineage>
</organism>
<dbReference type="Gene3D" id="2.30.30.140">
    <property type="match status" value="1"/>
</dbReference>
<dbReference type="Pfam" id="PF05641">
    <property type="entry name" value="Agenet"/>
    <property type="match status" value="3"/>
</dbReference>
<dbReference type="PANTHER" id="PTHR31917">
    <property type="entry name" value="AGENET DOMAIN-CONTAINING PROTEIN-RELATED"/>
    <property type="match status" value="1"/>
</dbReference>
<dbReference type="Proteomes" id="UP000467840">
    <property type="component" value="Chromosome 14"/>
</dbReference>
<dbReference type="EMBL" id="JAAGAX010000006">
    <property type="protein sequence ID" value="KAF2310313.1"/>
    <property type="molecule type" value="Genomic_DNA"/>
</dbReference>
<feature type="domain" description="Agenet" evidence="1">
    <location>
        <begin position="363"/>
        <end position="418"/>
    </location>
</feature>
<protein>
    <recommendedName>
        <fullName evidence="1">Agenet domain-containing protein</fullName>
    </recommendedName>
</protein>
<feature type="domain" description="Agenet" evidence="1">
    <location>
        <begin position="82"/>
        <end position="144"/>
    </location>
</feature>
<dbReference type="AlphaFoldDB" id="A0A6A6MD19"/>
<comment type="caution">
    <text evidence="2">The sequence shown here is derived from an EMBL/GenBank/DDBJ whole genome shotgun (WGS) entry which is preliminary data.</text>
</comment>
<dbReference type="InterPro" id="IPR014002">
    <property type="entry name" value="Agenet_dom_plant"/>
</dbReference>
<proteinExistence type="predicted"/>
<evidence type="ECO:0000313" key="2">
    <source>
        <dbReference type="EMBL" id="KAF2310313.1"/>
    </source>
</evidence>
<keyword evidence="3" id="KW-1185">Reference proteome</keyword>
<reference evidence="2 3" key="1">
    <citation type="journal article" date="2020" name="Mol. Plant">
        <title>The Chromosome-Based Rubber Tree Genome Provides New Insights into Spurge Genome Evolution and Rubber Biosynthesis.</title>
        <authorList>
            <person name="Liu J."/>
            <person name="Shi C."/>
            <person name="Shi C.C."/>
            <person name="Li W."/>
            <person name="Zhang Q.J."/>
            <person name="Zhang Y."/>
            <person name="Li K."/>
            <person name="Lu H.F."/>
            <person name="Shi C."/>
            <person name="Zhu S.T."/>
            <person name="Xiao Z.Y."/>
            <person name="Nan H."/>
            <person name="Yue Y."/>
            <person name="Zhu X.G."/>
            <person name="Wu Y."/>
            <person name="Hong X.N."/>
            <person name="Fan G.Y."/>
            <person name="Tong Y."/>
            <person name="Zhang D."/>
            <person name="Mao C.L."/>
            <person name="Liu Y.L."/>
            <person name="Hao S.J."/>
            <person name="Liu W.Q."/>
            <person name="Lv M.Q."/>
            <person name="Zhang H.B."/>
            <person name="Liu Y."/>
            <person name="Hu-Tang G.R."/>
            <person name="Wang J.P."/>
            <person name="Wang J.H."/>
            <person name="Sun Y.H."/>
            <person name="Ni S.B."/>
            <person name="Chen W.B."/>
            <person name="Zhang X.C."/>
            <person name="Jiao Y.N."/>
            <person name="Eichler E.E."/>
            <person name="Li G.H."/>
            <person name="Liu X."/>
            <person name="Gao L.Z."/>
        </authorList>
    </citation>
    <scope>NUCLEOTIDE SEQUENCE [LARGE SCALE GENOMIC DNA]</scope>
    <source>
        <strain evidence="3">cv. GT1</strain>
        <tissue evidence="2">Leaf</tissue>
    </source>
</reference>
<name>A0A6A6MD19_HEVBR</name>
<accession>A0A6A6MD19</accession>
<dbReference type="CDD" id="cd20405">
    <property type="entry name" value="Tudor_Agenet_AtDUF_rpt1_3"/>
    <property type="match status" value="2"/>
</dbReference>
<feature type="domain" description="Agenet" evidence="1">
    <location>
        <begin position="292"/>
        <end position="360"/>
    </location>
</feature>
<feature type="domain" description="Agenet" evidence="1">
    <location>
        <begin position="7"/>
        <end position="80"/>
    </location>
</feature>
<dbReference type="InterPro" id="IPR008395">
    <property type="entry name" value="Agenet-like_dom"/>
</dbReference>